<sequence>MTKRWLVTGCSSGLGRALAARLAAEGEQVVATARRPETLDGLVARHPGNVVAAALDVRDAAQCAAAIGRAVDAFGGVDVLVNNAAYGQFGTFEEVSDAELAAQFDTNVFGPWRLTQAVLPLWRAQRRGHAVFVSSVAGVVPFPGLAAYTASKFAVEGAAESLAAEAGHLGVKVTILQPGGFATDYSANLVMPQRRIADYAPVGDGMLAAVRGMNTKAEINSPELFADVVWRLGQMESPPLRLPVGTDSVTYLEPAYDARRAEYDQVVKAGQHILARPASTDKPA</sequence>
<dbReference type="InterPro" id="IPR051911">
    <property type="entry name" value="SDR_oxidoreductase"/>
</dbReference>
<dbReference type="InterPro" id="IPR036291">
    <property type="entry name" value="NAD(P)-bd_dom_sf"/>
</dbReference>
<reference evidence="5" key="1">
    <citation type="submission" date="2020-08" db="EMBL/GenBank/DDBJ databases">
        <title>A bifunctional nitrone conjugated secondary metabolite targeting the ribosome.</title>
        <authorList>
            <person name="Limbrick E.M."/>
            <person name="Graf M."/>
            <person name="Derewacz D.K."/>
            <person name="Nguyen F."/>
            <person name="Spraggins J.M."/>
            <person name="Wieland M."/>
            <person name="Ynigez-Gutierrez A.E."/>
            <person name="Reisman B.J."/>
            <person name="Zinshteyn B."/>
            <person name="McCulloch K."/>
            <person name="Iverson T.M."/>
            <person name="Green R."/>
            <person name="Wilson D.N."/>
            <person name="Bachmann B.O."/>
        </authorList>
    </citation>
    <scope>NUCLEOTIDE SEQUENCE</scope>
    <source>
        <strain evidence="5">Africana</strain>
    </source>
</reference>
<dbReference type="SMART" id="SM00822">
    <property type="entry name" value="PKS_KR"/>
    <property type="match status" value="1"/>
</dbReference>
<dbReference type="EMBL" id="CP058905">
    <property type="protein sequence ID" value="QLK01071.1"/>
    <property type="molecule type" value="Genomic_DNA"/>
</dbReference>
<gene>
    <name evidence="5" type="ORF">HZU44_14465</name>
</gene>
<dbReference type="PRINTS" id="PR00081">
    <property type="entry name" value="GDHRDH"/>
</dbReference>
<keyword evidence="2" id="KW-0560">Oxidoreductase</keyword>
<dbReference type="PANTHER" id="PTHR43976">
    <property type="entry name" value="SHORT CHAIN DEHYDROGENASE"/>
    <property type="match status" value="1"/>
</dbReference>
<evidence type="ECO:0000256" key="2">
    <source>
        <dbReference type="ARBA" id="ARBA00023002"/>
    </source>
</evidence>
<feature type="domain" description="Ketoreductase" evidence="4">
    <location>
        <begin position="3"/>
        <end position="185"/>
    </location>
</feature>
<dbReference type="PRINTS" id="PR00080">
    <property type="entry name" value="SDRFAMILY"/>
</dbReference>
<evidence type="ECO:0000256" key="3">
    <source>
        <dbReference type="RuleBase" id="RU000363"/>
    </source>
</evidence>
<dbReference type="CDD" id="cd05374">
    <property type="entry name" value="17beta-HSD-like_SDR_c"/>
    <property type="match status" value="1"/>
</dbReference>
<evidence type="ECO:0000256" key="1">
    <source>
        <dbReference type="ARBA" id="ARBA00006484"/>
    </source>
</evidence>
<comment type="similarity">
    <text evidence="1 3">Belongs to the short-chain dehydrogenases/reductases (SDR) family.</text>
</comment>
<dbReference type="InterPro" id="IPR057326">
    <property type="entry name" value="KR_dom"/>
</dbReference>
<dbReference type="InterPro" id="IPR002347">
    <property type="entry name" value="SDR_fam"/>
</dbReference>
<evidence type="ECO:0000313" key="5">
    <source>
        <dbReference type="EMBL" id="QLK01071.1"/>
    </source>
</evidence>
<name>A0A7D6GRD8_9ACTN</name>
<dbReference type="AlphaFoldDB" id="A0A7D6GRD8"/>
<evidence type="ECO:0000259" key="4">
    <source>
        <dbReference type="SMART" id="SM00822"/>
    </source>
</evidence>
<dbReference type="SUPFAM" id="SSF51735">
    <property type="entry name" value="NAD(P)-binding Rossmann-fold domains"/>
    <property type="match status" value="1"/>
</dbReference>
<dbReference type="Gene3D" id="3.40.50.720">
    <property type="entry name" value="NAD(P)-binding Rossmann-like Domain"/>
    <property type="match status" value="1"/>
</dbReference>
<protein>
    <submittedName>
        <fullName evidence="5">SDR family oxidoreductase</fullName>
    </submittedName>
</protein>
<proteinExistence type="inferred from homology"/>
<dbReference type="PANTHER" id="PTHR43976:SF16">
    <property type="entry name" value="SHORT-CHAIN DEHYDROGENASE_REDUCTASE FAMILY PROTEIN"/>
    <property type="match status" value="1"/>
</dbReference>
<dbReference type="Pfam" id="PF00106">
    <property type="entry name" value="adh_short"/>
    <property type="match status" value="1"/>
</dbReference>
<dbReference type="GO" id="GO:0016491">
    <property type="term" value="F:oxidoreductase activity"/>
    <property type="evidence" value="ECO:0007669"/>
    <property type="project" value="UniProtKB-KW"/>
</dbReference>
<accession>A0A7D6GRD8</accession>
<organism evidence="5">
    <name type="scientific">Micromonospora carbonacea</name>
    <dbReference type="NCBI Taxonomy" id="47853"/>
    <lineage>
        <taxon>Bacteria</taxon>
        <taxon>Bacillati</taxon>
        <taxon>Actinomycetota</taxon>
        <taxon>Actinomycetes</taxon>
        <taxon>Micromonosporales</taxon>
        <taxon>Micromonosporaceae</taxon>
        <taxon>Micromonospora</taxon>
    </lineage>
</organism>